<gene>
    <name evidence="1" type="ORF">INF30_09105</name>
</gene>
<protein>
    <recommendedName>
        <fullName evidence="3">Apea-like HEPN domain-containing protein</fullName>
    </recommendedName>
</protein>
<sequence>MKADSFEKWDINSSTMPFLFFVQSMEEMLFHYGHDSYKVPTLNFHYLCVEIYNSIQKMEQEIMDKGNMRPLYDELKEMYLNDYIARKLYGTNFQELFFMKDDKGDYSRDFSKLQKDPGSDISIKRIKRTVRFLIDDMMIQDKYFETLKTEIKECINNFEFNVQNCQKLSALSRVLLTELINRGYSQEYIYSQIKERYYSGKHEIKDVSTEITYFLNLFDFQMKKYKVTFPVKKRDAKKLLELFENIEVSENKNGLFGNSSPWIVGIEIESLEPEDARRKAHAVISLCVSLKQYNSHTNKTFYANQAIVKDLETGKDYYLKKPALLLLRERGKTEQQTYARIAEIINSFPVIGDKMINAINLHTSAMEDQNVSNQLLNLWTIIEVLIEVDKKNSYVKITQISNALTTVLNASYIKSLIEQLLFDLKHCCCEFNDYLSEEVKGKNEIEKMIALLVLPEYAQNKQELEAAIYNYPLLRYRIEHYAEQFSDRSKVKNVLEKHRKRLEWQIMRIYRNRNMIVHDGSHFPYIDLIVQNLHFYVDNLIDTIIFYIGKGYSSLEVVYSLLSHYEFEHQLLLEKKDNNKKPLQLGDDFNSVVLGFSYIE</sequence>
<keyword evidence="2" id="KW-1185">Reference proteome</keyword>
<dbReference type="RefSeq" id="WP_226394979.1">
    <property type="nucleotide sequence ID" value="NZ_JADCKL010000006.1"/>
</dbReference>
<reference evidence="1 2" key="1">
    <citation type="submission" date="2020-10" db="EMBL/GenBank/DDBJ databases">
        <title>ChiBAC.</title>
        <authorList>
            <person name="Zenner C."/>
            <person name="Hitch T.C.A."/>
            <person name="Clavel T."/>
        </authorList>
    </citation>
    <scope>NUCLEOTIDE SEQUENCE [LARGE SCALE GENOMIC DNA]</scope>
    <source>
        <strain evidence="1 2">DSM 108991</strain>
    </source>
</reference>
<evidence type="ECO:0000313" key="1">
    <source>
        <dbReference type="EMBL" id="MBE5063421.1"/>
    </source>
</evidence>
<proteinExistence type="predicted"/>
<name>A0ABR9RKD5_9FIRM</name>
<comment type="caution">
    <text evidence="1">The sequence shown here is derived from an EMBL/GenBank/DDBJ whole genome shotgun (WGS) entry which is preliminary data.</text>
</comment>
<organism evidence="1 2">
    <name type="scientific">Claveliimonas monacensis</name>
    <dbReference type="NCBI Taxonomy" id="2779351"/>
    <lineage>
        <taxon>Bacteria</taxon>
        <taxon>Bacillati</taxon>
        <taxon>Bacillota</taxon>
        <taxon>Clostridia</taxon>
        <taxon>Lachnospirales</taxon>
        <taxon>Lachnospiraceae</taxon>
        <taxon>Claveliimonas</taxon>
    </lineage>
</organism>
<evidence type="ECO:0008006" key="3">
    <source>
        <dbReference type="Google" id="ProtNLM"/>
    </source>
</evidence>
<dbReference type="EMBL" id="JADCKL010000006">
    <property type="protein sequence ID" value="MBE5063421.1"/>
    <property type="molecule type" value="Genomic_DNA"/>
</dbReference>
<accession>A0ABR9RKD5</accession>
<evidence type="ECO:0000313" key="2">
    <source>
        <dbReference type="Proteomes" id="UP000758652"/>
    </source>
</evidence>
<dbReference type="Proteomes" id="UP000758652">
    <property type="component" value="Unassembled WGS sequence"/>
</dbReference>